<dbReference type="InterPro" id="IPR039809">
    <property type="entry name" value="Chemokine_b/g/d"/>
</dbReference>
<dbReference type="PANTHER" id="PTHR12015">
    <property type="entry name" value="SMALL INDUCIBLE CYTOKINE A"/>
    <property type="match status" value="1"/>
</dbReference>
<reference evidence="5 6" key="1">
    <citation type="submission" date="2018-03" db="EMBL/GenBank/DDBJ databases">
        <title>Draft genome sequence of Rohu Carp (Labeo rohita).</title>
        <authorList>
            <person name="Das P."/>
            <person name="Kushwaha B."/>
            <person name="Joshi C.G."/>
            <person name="Kumar D."/>
            <person name="Nagpure N.S."/>
            <person name="Sahoo L."/>
            <person name="Das S.P."/>
            <person name="Bit A."/>
            <person name="Patnaik S."/>
            <person name="Meher P.K."/>
            <person name="Jayasankar P."/>
            <person name="Koringa P.G."/>
            <person name="Patel N.V."/>
            <person name="Hinsu A.T."/>
            <person name="Kumar R."/>
            <person name="Pandey M."/>
            <person name="Agarwal S."/>
            <person name="Srivastava S."/>
            <person name="Singh M."/>
            <person name="Iquebal M.A."/>
            <person name="Jaiswal S."/>
            <person name="Angadi U.B."/>
            <person name="Kumar N."/>
            <person name="Raza M."/>
            <person name="Shah T.M."/>
            <person name="Rai A."/>
            <person name="Jena J.K."/>
        </authorList>
    </citation>
    <scope>NUCLEOTIDE SEQUENCE [LARGE SCALE GENOMIC DNA]</scope>
    <source>
        <strain evidence="5">DASCIFA01</strain>
        <tissue evidence="5">Testis</tissue>
    </source>
</reference>
<feature type="compositionally biased region" description="Basic residues" evidence="2">
    <location>
        <begin position="227"/>
        <end position="236"/>
    </location>
</feature>
<dbReference type="Proteomes" id="UP000290572">
    <property type="component" value="Unassembled WGS sequence"/>
</dbReference>
<dbReference type="GO" id="GO:0006955">
    <property type="term" value="P:immune response"/>
    <property type="evidence" value="ECO:0007669"/>
    <property type="project" value="InterPro"/>
</dbReference>
<feature type="signal peptide" evidence="3">
    <location>
        <begin position="1"/>
        <end position="20"/>
    </location>
</feature>
<evidence type="ECO:0000256" key="1">
    <source>
        <dbReference type="ARBA" id="ARBA00022514"/>
    </source>
</evidence>
<accession>A0A498NGI5</accession>
<evidence type="ECO:0000256" key="3">
    <source>
        <dbReference type="SAM" id="SignalP"/>
    </source>
</evidence>
<keyword evidence="3" id="KW-0732">Signal</keyword>
<protein>
    <submittedName>
        <fullName evidence="5">Monocyte chemotactic 1B-like protein</fullName>
    </submittedName>
</protein>
<dbReference type="Pfam" id="PF00048">
    <property type="entry name" value="IL8"/>
    <property type="match status" value="1"/>
</dbReference>
<dbReference type="SMART" id="SM00199">
    <property type="entry name" value="SCY"/>
    <property type="match status" value="1"/>
</dbReference>
<feature type="region of interest" description="Disordered" evidence="2">
    <location>
        <begin position="227"/>
        <end position="254"/>
    </location>
</feature>
<dbReference type="AlphaFoldDB" id="A0A498NGI5"/>
<dbReference type="GO" id="GO:0005615">
    <property type="term" value="C:extracellular space"/>
    <property type="evidence" value="ECO:0007669"/>
    <property type="project" value="UniProtKB-KW"/>
</dbReference>
<organism evidence="5 6">
    <name type="scientific">Labeo rohita</name>
    <name type="common">Indian major carp</name>
    <name type="synonym">Cyprinus rohita</name>
    <dbReference type="NCBI Taxonomy" id="84645"/>
    <lineage>
        <taxon>Eukaryota</taxon>
        <taxon>Metazoa</taxon>
        <taxon>Chordata</taxon>
        <taxon>Craniata</taxon>
        <taxon>Vertebrata</taxon>
        <taxon>Euteleostomi</taxon>
        <taxon>Actinopterygii</taxon>
        <taxon>Neopterygii</taxon>
        <taxon>Teleostei</taxon>
        <taxon>Ostariophysi</taxon>
        <taxon>Cypriniformes</taxon>
        <taxon>Cyprinidae</taxon>
        <taxon>Labeoninae</taxon>
        <taxon>Labeonini</taxon>
        <taxon>Labeo</taxon>
    </lineage>
</organism>
<feature type="compositionally biased region" description="Polar residues" evidence="2">
    <location>
        <begin position="311"/>
        <end position="351"/>
    </location>
</feature>
<evidence type="ECO:0000256" key="2">
    <source>
        <dbReference type="SAM" id="MobiDB-lite"/>
    </source>
</evidence>
<dbReference type="InterPro" id="IPR001811">
    <property type="entry name" value="Chemokine_IL8-like_dom"/>
</dbReference>
<name>A0A498NGI5_LABRO</name>
<dbReference type="Gene3D" id="2.40.50.40">
    <property type="match status" value="2"/>
</dbReference>
<feature type="region of interest" description="Disordered" evidence="2">
    <location>
        <begin position="297"/>
        <end position="351"/>
    </location>
</feature>
<dbReference type="CDD" id="cd00272">
    <property type="entry name" value="Chemokine_CC"/>
    <property type="match status" value="1"/>
</dbReference>
<feature type="domain" description="Chemokine interleukin-8-like" evidence="4">
    <location>
        <begin position="70"/>
        <end position="129"/>
    </location>
</feature>
<dbReference type="GO" id="GO:0008009">
    <property type="term" value="F:chemokine activity"/>
    <property type="evidence" value="ECO:0007669"/>
    <property type="project" value="InterPro"/>
</dbReference>
<dbReference type="InterPro" id="IPR036048">
    <property type="entry name" value="Interleukin_8-like_sf"/>
</dbReference>
<sequence length="374" mass="40849">MKSHMLGFYAVLLLWLLVSSSVQDGIIIGSVCLTTSDTKVPPKNLVSYTNQRKPLFPVDAVSTLQKDGRPVTCCLKLGRSKPPLDRVLNYTIQTKRLCPITAVVIQTVYGKRLCSDPNSDWTKRAMWKVDGAKMKPREQDVVPAERTSAEGRRGRMDECCGSRFHTKKNKVICSDPTDNWAKRVMKIVDDRTTTKPSQKSTMGYTNTAAVITCGTVTKTTKKLSKMMIRKKGKKSKNPFGMSGPETSTSTPVPPIVMPIEMSGPETSTSTPVPPIVTTIKFSGPEISMSITVPPIVTTTETSEKETSKSTNVPPTVTTIETSGPETSKTTTQPTSVSKDNPESSLSTATTFQMDETVTYGVVGDDMLGFLRESM</sequence>
<proteinExistence type="predicted"/>
<dbReference type="PANTHER" id="PTHR12015:SF177">
    <property type="entry name" value="CHEMOKINE INTERLEUKIN-8-LIKE DOMAIN-CONTAINING PROTEIN"/>
    <property type="match status" value="1"/>
</dbReference>
<dbReference type="EMBL" id="QBIY01011537">
    <property type="protein sequence ID" value="RXN30938.1"/>
    <property type="molecule type" value="Genomic_DNA"/>
</dbReference>
<evidence type="ECO:0000313" key="6">
    <source>
        <dbReference type="Proteomes" id="UP000290572"/>
    </source>
</evidence>
<keyword evidence="6" id="KW-1185">Reference proteome</keyword>
<evidence type="ECO:0000313" key="5">
    <source>
        <dbReference type="EMBL" id="RXN30938.1"/>
    </source>
</evidence>
<gene>
    <name evidence="5" type="ORF">ROHU_017342</name>
</gene>
<feature type="chain" id="PRO_5019724212" evidence="3">
    <location>
        <begin position="21"/>
        <end position="374"/>
    </location>
</feature>
<evidence type="ECO:0000259" key="4">
    <source>
        <dbReference type="SMART" id="SM00199"/>
    </source>
</evidence>
<keyword evidence="1" id="KW-0202">Cytokine</keyword>
<dbReference type="SUPFAM" id="SSF54117">
    <property type="entry name" value="Interleukin 8-like chemokines"/>
    <property type="match status" value="2"/>
</dbReference>
<dbReference type="STRING" id="84645.A0A498NGI5"/>
<comment type="caution">
    <text evidence="5">The sequence shown here is derived from an EMBL/GenBank/DDBJ whole genome shotgun (WGS) entry which is preliminary data.</text>
</comment>